<organism evidence="1 2">
    <name type="scientific">Ralstonia nicotianae (strain ATCC BAA-1114 / GMI1000)</name>
    <name type="common">Ralstonia solanacearum</name>
    <dbReference type="NCBI Taxonomy" id="267608"/>
    <lineage>
        <taxon>Bacteria</taxon>
        <taxon>Pseudomonadati</taxon>
        <taxon>Pseudomonadota</taxon>
        <taxon>Betaproteobacteria</taxon>
        <taxon>Burkholderiales</taxon>
        <taxon>Burkholderiaceae</taxon>
        <taxon>Ralstonia</taxon>
        <taxon>Ralstonia solanacearum species complex</taxon>
    </lineage>
</organism>
<gene>
    <name evidence="1" type="ordered locus">RSp0573</name>
</gene>
<dbReference type="Proteomes" id="UP000001436">
    <property type="component" value="Plasmid pGMI1000MP"/>
</dbReference>
<dbReference type="STRING" id="267608.RSp0573"/>
<protein>
    <submittedName>
        <fullName evidence="1">Uncharacterized protein</fullName>
    </submittedName>
</protein>
<dbReference type="AlphaFoldDB" id="Q8XSA5"/>
<geneLocation type="plasmid" evidence="2">
    <name>megaplasmid Rsp</name>
</geneLocation>
<accession>Q8XSA5</accession>
<dbReference type="KEGG" id="rso:RSp0573"/>
<keyword evidence="2" id="KW-1185">Reference proteome</keyword>
<name>Q8XSA5_RALN1</name>
<evidence type="ECO:0000313" key="1">
    <source>
        <dbReference type="EMBL" id="CAD17724.1"/>
    </source>
</evidence>
<dbReference type="HOGENOM" id="CLU_165543_0_0_4"/>
<reference evidence="1 2" key="1">
    <citation type="journal article" date="2002" name="Nature">
        <title>Genome sequence of the plant pathogen Ralstonia solanacearum.</title>
        <authorList>
            <person name="Salanoubat M."/>
            <person name="Genin S."/>
            <person name="Artiguenave F."/>
            <person name="Gouzy J."/>
            <person name="Mangenot S."/>
            <person name="Arlat M."/>
            <person name="Billault A."/>
            <person name="Brottier P."/>
            <person name="Camus J.C."/>
            <person name="Cattolico L."/>
            <person name="Chandler M."/>
            <person name="Choisne N."/>
            <person name="Claudel-Renard C."/>
            <person name="Cunnac S."/>
            <person name="Demange N."/>
            <person name="Gaspin C."/>
            <person name="Lavie M."/>
            <person name="Moisan A."/>
            <person name="Robert C."/>
            <person name="Saurin W."/>
            <person name="Schiex T."/>
            <person name="Siguier P."/>
            <person name="Thebault P."/>
            <person name="Whalen M."/>
            <person name="Wincker P."/>
            <person name="Levy M."/>
            <person name="Weissenbach J."/>
            <person name="Boucher C.A."/>
        </authorList>
    </citation>
    <scope>NUCLEOTIDE SEQUENCE [LARGE SCALE GENOMIC DNA]</scope>
    <source>
        <strain evidence="2">ATCC BAA-1114 / GMI1000</strain>
    </source>
</reference>
<dbReference type="EnsemblBacteria" id="CAD17724">
    <property type="protein sequence ID" value="CAD17724"/>
    <property type="gene ID" value="RSp0573"/>
</dbReference>
<dbReference type="EMBL" id="AL646053">
    <property type="protein sequence ID" value="CAD17724.1"/>
    <property type="molecule type" value="Genomic_DNA"/>
</dbReference>
<sequence length="90" mass="9524">MTTTVSKATGSSLEAARIFLDSSFGRHFADEVLNALHADQMLAAAIDATAAAWMQRKTNGGLSEIYGIPRDLPHLTAFVAACEIADELSA</sequence>
<proteinExistence type="predicted"/>
<evidence type="ECO:0000313" key="2">
    <source>
        <dbReference type="Proteomes" id="UP000001436"/>
    </source>
</evidence>